<keyword evidence="3 7" id="KW-0645">Protease</keyword>
<evidence type="ECO:0000256" key="8">
    <source>
        <dbReference type="SAM" id="MobiDB-lite"/>
    </source>
</evidence>
<feature type="region of interest" description="Disordered" evidence="8">
    <location>
        <begin position="138"/>
        <end position="195"/>
    </location>
</feature>
<keyword evidence="4 7" id="KW-0833">Ubl conjugation pathway</keyword>
<keyword evidence="5 7" id="KW-0378">Hydrolase</keyword>
<evidence type="ECO:0000256" key="5">
    <source>
        <dbReference type="ARBA" id="ARBA00022801"/>
    </source>
</evidence>
<dbReference type="GO" id="GO:0004843">
    <property type="term" value="F:cysteine-type deubiquitinase activity"/>
    <property type="evidence" value="ECO:0007669"/>
    <property type="project" value="UniProtKB-UniRule"/>
</dbReference>
<feature type="region of interest" description="Disordered" evidence="8">
    <location>
        <begin position="552"/>
        <end position="657"/>
    </location>
</feature>
<dbReference type="GO" id="GO:0006508">
    <property type="term" value="P:proteolysis"/>
    <property type="evidence" value="ECO:0007669"/>
    <property type="project" value="UniProtKB-KW"/>
</dbReference>
<keyword evidence="11" id="KW-1185">Reference proteome</keyword>
<accession>A0A1G4KLL1</accession>
<dbReference type="InterPro" id="IPR050164">
    <property type="entry name" value="Peptidase_C19"/>
</dbReference>
<reference evidence="11" key="1">
    <citation type="submission" date="2016-03" db="EMBL/GenBank/DDBJ databases">
        <authorList>
            <person name="Devillers Hugo."/>
        </authorList>
    </citation>
    <scope>NUCLEOTIDE SEQUENCE [LARGE SCALE GENOMIC DNA]</scope>
</reference>
<feature type="compositionally biased region" description="Basic and acidic residues" evidence="8">
    <location>
        <begin position="596"/>
        <end position="611"/>
    </location>
</feature>
<dbReference type="Pfam" id="PF00443">
    <property type="entry name" value="UCH"/>
    <property type="match status" value="1"/>
</dbReference>
<feature type="compositionally biased region" description="Basic and acidic residues" evidence="8">
    <location>
        <begin position="562"/>
        <end position="577"/>
    </location>
</feature>
<comment type="similarity">
    <text evidence="2 7">Belongs to the peptidase C19 family.</text>
</comment>
<evidence type="ECO:0000259" key="9">
    <source>
        <dbReference type="PROSITE" id="PS50235"/>
    </source>
</evidence>
<name>A0A1G4KLL1_9SACH</name>
<evidence type="ECO:0000256" key="7">
    <source>
        <dbReference type="RuleBase" id="RU366025"/>
    </source>
</evidence>
<evidence type="ECO:0000256" key="1">
    <source>
        <dbReference type="ARBA" id="ARBA00000707"/>
    </source>
</evidence>
<dbReference type="InterPro" id="IPR028889">
    <property type="entry name" value="USP"/>
</dbReference>
<sequence>MNFVLEKLCALFASWNSLIKNLTKVDQNNTTLLVLLASTGILLYKNRRKVWEIMENSGMVGGDLTRGFRNNYRSSMFSKWGSKNPAQEEVMFERGGYVGGLVNDGNTCFMNSVLQSLASSQTLLQFLDEEIIQSTKELENMTSEDSAIDQEQASEVTESSQEKASAKPSKMKTYGKRKKKLTRNAEKEAAASDQEPANVAFSATLKELLDKLNEKHHRDRPFFKTNKLLKTMSKAPNKSLILGYDQEDAQEFFQTILSELETNVKSLHEKPAERSNTPVLASDLSEEAMVGQNHLGTIGTVYLPTNQINPNSVSKGDDQQSYTPLKLITPLDGITAERIGCLQCGENGGIRYSVFSGLSLNLPSENIGSNLKLSQLLQNWSKPEIIEGVECNRCALNAVLEHLNKTLVQFETSETVSEKLVDAVKTRIDELENLLSKPVVDDEDYKKLHTENMVKRTSKSKQILISRPPPLLCIHINRSVFDPRTYTIRKNNSRVLFKSKLNLAPWCCDIDEINLDARLPMSKKDQQLMESSEDENVGGEYFARLHRHYEEEFDDSDEEEESFQHADRDVSDYDPLKGELVSSSEDGEESEESDFEVDKLGNRIYKPKQDIETNDQEEDSGDDTSDNDAVVAQEPDAMDQIDAKTSEDEIESLDEDKKDRKALRAVSVRDSVPSSSTVPVGPLTYALRSVIVHYGTHNYGHYIAFRKFRGLWWRISDETVYVVEEEEVLSTPGVFMMFYEYDYNDVAQKLNDDIEWSSQADDE</sequence>
<feature type="compositionally biased region" description="Polar residues" evidence="8">
    <location>
        <begin position="138"/>
        <end position="159"/>
    </location>
</feature>
<dbReference type="PROSITE" id="PS00973">
    <property type="entry name" value="USP_2"/>
    <property type="match status" value="1"/>
</dbReference>
<dbReference type="InterPro" id="IPR018200">
    <property type="entry name" value="USP_CS"/>
</dbReference>
<dbReference type="SUPFAM" id="SSF54001">
    <property type="entry name" value="Cysteine proteinases"/>
    <property type="match status" value="1"/>
</dbReference>
<protein>
    <recommendedName>
        <fullName evidence="7">Ubiquitin carboxyl-terminal hydrolase</fullName>
        <ecNumber evidence="7">3.4.19.12</ecNumber>
    </recommendedName>
</protein>
<dbReference type="Gene3D" id="3.90.70.10">
    <property type="entry name" value="Cysteine proteinases"/>
    <property type="match status" value="1"/>
</dbReference>
<dbReference type="EC" id="3.4.19.12" evidence="7"/>
<evidence type="ECO:0000256" key="3">
    <source>
        <dbReference type="ARBA" id="ARBA00022670"/>
    </source>
</evidence>
<evidence type="ECO:0000256" key="4">
    <source>
        <dbReference type="ARBA" id="ARBA00022786"/>
    </source>
</evidence>
<feature type="compositionally biased region" description="Basic residues" evidence="8">
    <location>
        <begin position="169"/>
        <end position="182"/>
    </location>
</feature>
<feature type="domain" description="USP" evidence="9">
    <location>
        <begin position="99"/>
        <end position="742"/>
    </location>
</feature>
<evidence type="ECO:0000256" key="6">
    <source>
        <dbReference type="ARBA" id="ARBA00022807"/>
    </source>
</evidence>
<evidence type="ECO:0000313" key="11">
    <source>
        <dbReference type="Proteomes" id="UP000189911"/>
    </source>
</evidence>
<gene>
    <name evidence="10" type="ORF">LANO_0H06062G</name>
</gene>
<dbReference type="Proteomes" id="UP000189911">
    <property type="component" value="Chromosome H"/>
</dbReference>
<dbReference type="OrthoDB" id="2020758at2759"/>
<dbReference type="PROSITE" id="PS50235">
    <property type="entry name" value="USP_3"/>
    <property type="match status" value="1"/>
</dbReference>
<dbReference type="PROSITE" id="PS00972">
    <property type="entry name" value="USP_1"/>
    <property type="match status" value="1"/>
</dbReference>
<dbReference type="GO" id="GO:0005634">
    <property type="term" value="C:nucleus"/>
    <property type="evidence" value="ECO:0007669"/>
    <property type="project" value="TreeGrafter"/>
</dbReference>
<evidence type="ECO:0000256" key="2">
    <source>
        <dbReference type="ARBA" id="ARBA00009085"/>
    </source>
</evidence>
<dbReference type="GO" id="GO:0005829">
    <property type="term" value="C:cytosol"/>
    <property type="evidence" value="ECO:0007669"/>
    <property type="project" value="TreeGrafter"/>
</dbReference>
<evidence type="ECO:0000313" key="10">
    <source>
        <dbReference type="EMBL" id="SCV05373.1"/>
    </source>
</evidence>
<dbReference type="PANTHER" id="PTHR24006:SF888">
    <property type="entry name" value="UBIQUITIN CARBOXYL-TERMINAL HYDROLASE 30"/>
    <property type="match status" value="1"/>
</dbReference>
<dbReference type="GO" id="GO:0016579">
    <property type="term" value="P:protein deubiquitination"/>
    <property type="evidence" value="ECO:0007669"/>
    <property type="project" value="InterPro"/>
</dbReference>
<proteinExistence type="inferred from homology"/>
<organism evidence="10 11">
    <name type="scientific">Lachancea nothofagi CBS 11611</name>
    <dbReference type="NCBI Taxonomy" id="1266666"/>
    <lineage>
        <taxon>Eukaryota</taxon>
        <taxon>Fungi</taxon>
        <taxon>Dikarya</taxon>
        <taxon>Ascomycota</taxon>
        <taxon>Saccharomycotina</taxon>
        <taxon>Saccharomycetes</taxon>
        <taxon>Saccharomycetales</taxon>
        <taxon>Saccharomycetaceae</taxon>
        <taxon>Lachancea</taxon>
    </lineage>
</organism>
<feature type="compositionally biased region" description="Acidic residues" evidence="8">
    <location>
        <begin position="612"/>
        <end position="626"/>
    </location>
</feature>
<dbReference type="InterPro" id="IPR038765">
    <property type="entry name" value="Papain-like_cys_pep_sf"/>
</dbReference>
<feature type="compositionally biased region" description="Acidic residues" evidence="8">
    <location>
        <begin position="585"/>
        <end position="595"/>
    </location>
</feature>
<keyword evidence="6 7" id="KW-0788">Thiol protease</keyword>
<comment type="catalytic activity">
    <reaction evidence="1 7">
        <text>Thiol-dependent hydrolysis of ester, thioester, amide, peptide and isopeptide bonds formed by the C-terminal Gly of ubiquitin (a 76-residue protein attached to proteins as an intracellular targeting signal).</text>
        <dbReference type="EC" id="3.4.19.12"/>
    </reaction>
</comment>
<dbReference type="InterPro" id="IPR001394">
    <property type="entry name" value="Peptidase_C19_UCH"/>
</dbReference>
<dbReference type="EMBL" id="LT598447">
    <property type="protein sequence ID" value="SCV05373.1"/>
    <property type="molecule type" value="Genomic_DNA"/>
</dbReference>
<dbReference type="AlphaFoldDB" id="A0A1G4KLL1"/>
<feature type="compositionally biased region" description="Acidic residues" evidence="8">
    <location>
        <begin position="552"/>
        <end position="561"/>
    </location>
</feature>
<dbReference type="PANTHER" id="PTHR24006">
    <property type="entry name" value="UBIQUITIN CARBOXYL-TERMINAL HYDROLASE"/>
    <property type="match status" value="1"/>
</dbReference>